<evidence type="ECO:0000256" key="6">
    <source>
        <dbReference type="ARBA" id="ARBA00023316"/>
    </source>
</evidence>
<dbReference type="Gramene" id="Solyc04g005330.3.1">
    <property type="protein sequence ID" value="Solyc04g005330.3.1"/>
    <property type="gene ID" value="Solyc04g005330.3"/>
</dbReference>
<proteinExistence type="inferred from homology"/>
<dbReference type="InterPro" id="IPR020472">
    <property type="entry name" value="WD40_PAC1"/>
</dbReference>
<dbReference type="STRING" id="4081.A0A3Q7GMW1"/>
<feature type="compositionally biased region" description="Acidic residues" evidence="8">
    <location>
        <begin position="498"/>
        <end position="511"/>
    </location>
</feature>
<dbReference type="Gene3D" id="2.130.10.10">
    <property type="entry name" value="YVTN repeat-like/Quinoprotein amine dehydrogenase"/>
    <property type="match status" value="2"/>
</dbReference>
<keyword evidence="3 7" id="KW-0853">WD repeat</keyword>
<dbReference type="Pfam" id="PF00400">
    <property type="entry name" value="WD40"/>
    <property type="match status" value="3"/>
</dbReference>
<protein>
    <submittedName>
        <fullName evidence="9">Uncharacterized protein</fullName>
    </submittedName>
</protein>
<dbReference type="Pfam" id="PF03214">
    <property type="entry name" value="RGP"/>
    <property type="match status" value="1"/>
</dbReference>
<evidence type="ECO:0000256" key="1">
    <source>
        <dbReference type="ARBA" id="ARBA00004555"/>
    </source>
</evidence>
<dbReference type="PROSITE" id="PS00678">
    <property type="entry name" value="WD_REPEATS_1"/>
    <property type="match status" value="2"/>
</dbReference>
<reference evidence="9" key="1">
    <citation type="journal article" date="2012" name="Nature">
        <title>The tomato genome sequence provides insights into fleshy fruit evolution.</title>
        <authorList>
            <consortium name="Tomato Genome Consortium"/>
        </authorList>
    </citation>
    <scope>NUCLEOTIDE SEQUENCE [LARGE SCALE GENOMIC DNA]</scope>
    <source>
        <strain evidence="9">cv. Heinz 1706</strain>
    </source>
</reference>
<organism evidence="9">
    <name type="scientific">Solanum lycopersicum</name>
    <name type="common">Tomato</name>
    <name type="synonym">Lycopersicon esculentum</name>
    <dbReference type="NCBI Taxonomy" id="4081"/>
    <lineage>
        <taxon>Eukaryota</taxon>
        <taxon>Viridiplantae</taxon>
        <taxon>Streptophyta</taxon>
        <taxon>Embryophyta</taxon>
        <taxon>Tracheophyta</taxon>
        <taxon>Spermatophyta</taxon>
        <taxon>Magnoliopsida</taxon>
        <taxon>eudicotyledons</taxon>
        <taxon>Gunneridae</taxon>
        <taxon>Pentapetalae</taxon>
        <taxon>asterids</taxon>
        <taxon>lamiids</taxon>
        <taxon>Solanales</taxon>
        <taxon>Solanaceae</taxon>
        <taxon>Solanoideae</taxon>
        <taxon>Solaneae</taxon>
        <taxon>Solanum</taxon>
        <taxon>Solanum subgen. Lycopersicon</taxon>
    </lineage>
</organism>
<sequence length="965" mass="106689">MAGASVTPTPLLKDELDIVIPTIRNLDFLEMWRPFFQPYHLIIVQDGDPSKTINVPEGFDYELYNRDDINRILGPKASCISFKDSACRCFGYMVSKKKYIYTIDDDCFVAKDPSGKDINALEQHIKNLLCPSTPHFFNTLYDPYREGADFVRGYPFSMREGAATAVSHGLWLNIPDYDAPTQLVKPRERNTRYVDAVMTIPKGTLFPMCGMNLAFDRELIGPAMYFGLMGDGQPIGRYDDMWAGWCIKVICDHLGLGVKTGLPYIWHSKASNPFVNLKKEYKGIYWQEEIIPFFQSATLPKDCTSVQQCYLELSKQVKEKLSAIDPYFTKLADAMVTWIEAWDELNPKPSISNGPGNDKSTPARVIAGELRILCLQGSVQVGERITSQASHLEHRGIQSPSFWALRTDFGLTQVEFGIPLSICNLRQLREYISGGSGLTQSCSIGEGGIALAEAVQSGRFSTWYCRKGVAKSVPAEADPPSKEEIEQILKSGLLDKGEDSDDEEAEEDMNVDESKKNEDDEVAIALAAADALGKATQVSSAGTDDIIDGLKELDMDNYDEEEEGIELFGSGLKDLYYASNDMDPYLKDKDNDSEEDDDMVIRPDDSVIVCASNEDDIMILEDLSDGETNMYVHHALILPAFPLCTAWLDCPIKGGERGNFIAVGSMEPAIEIWDIDIIDEVQPSVILGGIADIKRKGKKKSIKYKKDSHKDAVLGLSWNKEYRNILASASADHTVKVWDVTTEACNLTMNDHTDKVQAVAWNPFAPQILLSGSFDHTVCLKDGRKPSHSGFKFSVGADVESLAWDPHSEHSFVVSARIMFVINAICVEALFALVSLENGTVTSFDIRAASSASTSETKPSFTIHAHDKAASSLCFNPLVPNLLATGSTDKMVKLWDLTNNQPSCIASRNPKAGAVFTVSFSDDCPFFLAIGGSKGKLQLWDISSEDAVLKKYGKYVAQKKQSPKS</sequence>
<dbReference type="PROSITE" id="PS50082">
    <property type="entry name" value="WD_REPEATS_2"/>
    <property type="match status" value="2"/>
</dbReference>
<dbReference type="GO" id="GO:0071669">
    <property type="term" value="P:plant-type cell wall organization or biogenesis"/>
    <property type="evidence" value="ECO:0000318"/>
    <property type="project" value="GO_Central"/>
</dbReference>
<feature type="region of interest" description="Disordered" evidence="8">
    <location>
        <begin position="491"/>
        <end position="518"/>
    </location>
</feature>
<feature type="repeat" description="WD" evidence="7">
    <location>
        <begin position="706"/>
        <end position="748"/>
    </location>
</feature>
<reference evidence="9" key="2">
    <citation type="submission" date="2019-01" db="UniProtKB">
        <authorList>
            <consortium name="EnsemblPlants"/>
        </authorList>
    </citation>
    <scope>IDENTIFICATION</scope>
    <source>
        <strain evidence="9">cv. Heinz 1706</strain>
    </source>
</reference>
<evidence type="ECO:0000256" key="8">
    <source>
        <dbReference type="SAM" id="MobiDB-lite"/>
    </source>
</evidence>
<dbReference type="PRINTS" id="PR00320">
    <property type="entry name" value="GPROTEINBRPT"/>
</dbReference>
<dbReference type="InterPro" id="IPR037595">
    <property type="entry name" value="RGP_fam"/>
</dbReference>
<comment type="subcellular location">
    <subcellularLocation>
        <location evidence="1">Golgi apparatus</location>
    </subcellularLocation>
</comment>
<evidence type="ECO:0000256" key="5">
    <source>
        <dbReference type="ARBA" id="ARBA00023034"/>
    </source>
</evidence>
<keyword evidence="10" id="KW-1185">Reference proteome</keyword>
<dbReference type="PANTHER" id="PTHR31682:SF46">
    <property type="entry name" value="UDP-ARABINOPYRANOSE MUTASE 1"/>
    <property type="match status" value="1"/>
</dbReference>
<evidence type="ECO:0000313" key="9">
    <source>
        <dbReference type="EnsemblPlants" id="Solyc04g005330.3.1"/>
    </source>
</evidence>
<accession>A0A3Q7GMW1</accession>
<dbReference type="FunFam" id="2.130.10.10:FF:000714">
    <property type="entry name" value="Transducin/WD40 repeat-like superfamily protein"/>
    <property type="match status" value="1"/>
</dbReference>
<dbReference type="GO" id="GO:0071555">
    <property type="term" value="P:cell wall organization"/>
    <property type="evidence" value="ECO:0007669"/>
    <property type="project" value="UniProtKB-KW"/>
</dbReference>
<dbReference type="GO" id="GO:0005829">
    <property type="term" value="C:cytosol"/>
    <property type="evidence" value="ECO:0000318"/>
    <property type="project" value="GO_Central"/>
</dbReference>
<dbReference type="InterPro" id="IPR036322">
    <property type="entry name" value="WD40_repeat_dom_sf"/>
</dbReference>
<dbReference type="Proteomes" id="UP000004994">
    <property type="component" value="Chromosome 4"/>
</dbReference>
<dbReference type="InterPro" id="IPR015943">
    <property type="entry name" value="WD40/YVTN_repeat-like_dom_sf"/>
</dbReference>
<dbReference type="GO" id="GO:0052691">
    <property type="term" value="F:UDP-arabinopyranose mutase activity"/>
    <property type="evidence" value="ECO:0000318"/>
    <property type="project" value="GO_Central"/>
</dbReference>
<dbReference type="AlphaFoldDB" id="A0A3Q7GMW1"/>
<dbReference type="EnsemblPlants" id="Solyc04g005330.3.1">
    <property type="protein sequence ID" value="Solyc04g005330.3.1"/>
    <property type="gene ID" value="Solyc04g005330.3"/>
</dbReference>
<dbReference type="InterPro" id="IPR019775">
    <property type="entry name" value="WD40_repeat_CS"/>
</dbReference>
<keyword evidence="4" id="KW-0677">Repeat</keyword>
<dbReference type="PaxDb" id="4081-Solyc04g005330.2.1"/>
<dbReference type="InParanoid" id="A0A3Q7GMW1"/>
<dbReference type="PANTHER" id="PTHR31682">
    <property type="entry name" value="UDP-ARABINOSE MUTASE"/>
    <property type="match status" value="1"/>
</dbReference>
<evidence type="ECO:0000256" key="4">
    <source>
        <dbReference type="ARBA" id="ARBA00022737"/>
    </source>
</evidence>
<dbReference type="SUPFAM" id="SSF50978">
    <property type="entry name" value="WD40 repeat-like"/>
    <property type="match status" value="1"/>
</dbReference>
<dbReference type="GO" id="GO:0005794">
    <property type="term" value="C:Golgi apparatus"/>
    <property type="evidence" value="ECO:0000318"/>
    <property type="project" value="GO_Central"/>
</dbReference>
<dbReference type="SMART" id="SM00320">
    <property type="entry name" value="WD40"/>
    <property type="match status" value="4"/>
</dbReference>
<dbReference type="PROSITE" id="PS50294">
    <property type="entry name" value="WD_REPEATS_REGION"/>
    <property type="match status" value="2"/>
</dbReference>
<evidence type="ECO:0000256" key="3">
    <source>
        <dbReference type="ARBA" id="ARBA00022574"/>
    </source>
</evidence>
<keyword evidence="6" id="KW-0961">Cell wall biogenesis/degradation</keyword>
<evidence type="ECO:0000256" key="2">
    <source>
        <dbReference type="ARBA" id="ARBA00008986"/>
    </source>
</evidence>
<dbReference type="GO" id="GO:0033356">
    <property type="term" value="P:UDP-L-arabinose metabolic process"/>
    <property type="evidence" value="ECO:0000318"/>
    <property type="project" value="GO_Central"/>
</dbReference>
<comment type="similarity">
    <text evidence="2">Belongs to the RGP family.</text>
</comment>
<dbReference type="InterPro" id="IPR029044">
    <property type="entry name" value="Nucleotide-diphossugar_trans"/>
</dbReference>
<feature type="repeat" description="WD" evidence="7">
    <location>
        <begin position="863"/>
        <end position="905"/>
    </location>
</feature>
<name>A0A3Q7GMW1_SOLLC</name>
<dbReference type="InterPro" id="IPR001680">
    <property type="entry name" value="WD40_rpt"/>
</dbReference>
<keyword evidence="5" id="KW-0333">Golgi apparatus</keyword>
<evidence type="ECO:0000256" key="7">
    <source>
        <dbReference type="PROSITE-ProRule" id="PRU00221"/>
    </source>
</evidence>
<dbReference type="SUPFAM" id="SSF53448">
    <property type="entry name" value="Nucleotide-diphospho-sugar transferases"/>
    <property type="match status" value="1"/>
</dbReference>
<evidence type="ECO:0000313" key="10">
    <source>
        <dbReference type="Proteomes" id="UP000004994"/>
    </source>
</evidence>